<dbReference type="EMBL" id="KC292026">
    <property type="protein sequence ID" value="AGM11455.1"/>
    <property type="molecule type" value="Genomic_DNA"/>
</dbReference>
<dbReference type="GeneID" id="16193946"/>
<evidence type="ECO:0000313" key="2">
    <source>
        <dbReference type="Proteomes" id="UP000202786"/>
    </source>
</evidence>
<evidence type="ECO:0000313" key="1">
    <source>
        <dbReference type="EMBL" id="AGM11455.1"/>
    </source>
</evidence>
<sequence length="45" mass="5290">MANKRIEAQVEKHMQKIHEALKEGDEETARKHGHQILLITGYYDE</sequence>
<proteinExistence type="predicted"/>
<keyword evidence="2" id="KW-1185">Reference proteome</keyword>
<reference evidence="1 2" key="1">
    <citation type="submission" date="2012-12" db="EMBL/GenBank/DDBJ databases">
        <authorList>
            <person name="Sencilo A."/>
            <person name="Jacobs-Sera D."/>
            <person name="Russell D.A."/>
            <person name="Ko C."/>
            <person name="Atanasova N."/>
            <person name="Osterlund E."/>
            <person name="Oksanen H.M."/>
            <person name="Bamford D.H."/>
            <person name="Hatfull G.F."/>
            <person name="Roine E."/>
            <person name="Hendrix R.W."/>
        </authorList>
    </citation>
    <scope>NUCLEOTIDE SEQUENCE [LARGE SCALE GENOMIC DNA]</scope>
</reference>
<dbReference type="Proteomes" id="UP000202786">
    <property type="component" value="Segment"/>
</dbReference>
<organism evidence="1 2">
    <name type="scientific">Halogranum tailed virus 1</name>
    <dbReference type="NCBI Taxonomy" id="1273749"/>
    <lineage>
        <taxon>Viruses</taxon>
        <taxon>Duplodnaviria</taxon>
        <taxon>Heunggongvirae</taxon>
        <taxon>Uroviricota</taxon>
        <taxon>Caudoviricetes</taxon>
        <taxon>Thumleimavirales</taxon>
        <taxon>Halomagnusviridae</taxon>
        <taxon>Hagravirus</taxon>
        <taxon>Hagravirus capitaneum</taxon>
        <taxon>Hagravirus HGTV1</taxon>
    </lineage>
</organism>
<protein>
    <submittedName>
        <fullName evidence="1">Uncharacterized protein</fullName>
    </submittedName>
</protein>
<accession>R4T976</accession>
<gene>
    <name evidence="1" type="primary">158</name>
    <name evidence="1" type="ORF">HGTV1_158</name>
</gene>
<name>R4T976_9CAUD</name>
<dbReference type="RefSeq" id="YP_008059333.1">
    <property type="nucleotide sequence ID" value="NC_021328.1"/>
</dbReference>
<dbReference type="KEGG" id="vg:16193946"/>